<keyword evidence="3" id="KW-0964">Secreted</keyword>
<sequence>MQRLYVIPIFVVALSFYAKPSSGCDLPPNLWCSSKETARNCQVEKQCEAFVWSVRAKPVQFALYYESLCPDCQIFFRNQLWPTFQKISSILNITLVPYGNAQQEAVGDHWKFTCQHGPNECLGNVIETCAIHLLKKQETFMPFLACIEMNTTVLPNESAPDCARQHGIEYDDIRKCSMSGLGNSLEHAMAEMTNKLSPPHTYVPYVTLSGVHTEKIQDAAMENLLKLVCDTYQGPPPEPCKQKTLTQKCFRKEYFNNVILNDPKL</sequence>
<evidence type="ECO:0000256" key="3">
    <source>
        <dbReference type="ARBA" id="ARBA00022525"/>
    </source>
</evidence>
<feature type="chain" id="PRO_5008777770" description="Saposin A-type domain-containing protein" evidence="7">
    <location>
        <begin position="24"/>
        <end position="265"/>
    </location>
</feature>
<evidence type="ECO:0000256" key="5">
    <source>
        <dbReference type="ARBA" id="ARBA00023157"/>
    </source>
</evidence>
<comment type="similarity">
    <text evidence="2">Belongs to the GILT family.</text>
</comment>
<dbReference type="OMA" id="SHKEVCF"/>
<dbReference type="FunCoup" id="N1PB79">
    <property type="interactions" value="181"/>
</dbReference>
<dbReference type="EMBL" id="AMQN01000051">
    <property type="status" value="NOT_ANNOTATED_CDS"/>
    <property type="molecule type" value="Genomic_DNA"/>
</dbReference>
<gene>
    <name evidence="9" type="ORF">CAPTEDRAFT_180198</name>
</gene>
<dbReference type="InterPro" id="IPR003119">
    <property type="entry name" value="SAP_A"/>
</dbReference>
<evidence type="ECO:0000256" key="2">
    <source>
        <dbReference type="ARBA" id="ARBA00005679"/>
    </source>
</evidence>
<dbReference type="PANTHER" id="PTHR13234">
    <property type="entry name" value="GAMMA-INTERFERON INDUCIBLE LYSOSOMAL THIOL REDUCTASE GILT"/>
    <property type="match status" value="1"/>
</dbReference>
<dbReference type="Pfam" id="PF03227">
    <property type="entry name" value="GILT"/>
    <property type="match status" value="1"/>
</dbReference>
<dbReference type="Proteomes" id="UP000014760">
    <property type="component" value="Unassembled WGS sequence"/>
</dbReference>
<evidence type="ECO:0000256" key="4">
    <source>
        <dbReference type="ARBA" id="ARBA00022729"/>
    </source>
</evidence>
<evidence type="ECO:0000313" key="9">
    <source>
        <dbReference type="EMBL" id="ELU18886.1"/>
    </source>
</evidence>
<dbReference type="EnsemblMetazoa" id="CapteT180198">
    <property type="protein sequence ID" value="CapteP180198"/>
    <property type="gene ID" value="CapteG180198"/>
</dbReference>
<keyword evidence="4 7" id="KW-0732">Signal</keyword>
<evidence type="ECO:0000313" key="11">
    <source>
        <dbReference type="Proteomes" id="UP000014760"/>
    </source>
</evidence>
<proteinExistence type="inferred from homology"/>
<reference evidence="10" key="3">
    <citation type="submission" date="2015-06" db="UniProtKB">
        <authorList>
            <consortium name="EnsemblMetazoa"/>
        </authorList>
    </citation>
    <scope>IDENTIFICATION</scope>
</reference>
<evidence type="ECO:0000256" key="6">
    <source>
        <dbReference type="ARBA" id="ARBA00023180"/>
    </source>
</evidence>
<organism evidence="9">
    <name type="scientific">Capitella teleta</name>
    <name type="common">Polychaete worm</name>
    <dbReference type="NCBI Taxonomy" id="283909"/>
    <lineage>
        <taxon>Eukaryota</taxon>
        <taxon>Metazoa</taxon>
        <taxon>Spiralia</taxon>
        <taxon>Lophotrochozoa</taxon>
        <taxon>Annelida</taxon>
        <taxon>Polychaeta</taxon>
        <taxon>Sedentaria</taxon>
        <taxon>Scolecida</taxon>
        <taxon>Capitellidae</taxon>
        <taxon>Capitella</taxon>
    </lineage>
</organism>
<protein>
    <recommendedName>
        <fullName evidence="8">Saposin A-type domain-containing protein</fullName>
    </recommendedName>
</protein>
<dbReference type="AlphaFoldDB" id="N1PB79"/>
<keyword evidence="5" id="KW-1015">Disulfide bond</keyword>
<keyword evidence="6" id="KW-0325">Glycoprotein</keyword>
<dbReference type="Pfam" id="PF02199">
    <property type="entry name" value="SapA"/>
    <property type="match status" value="1"/>
</dbReference>
<dbReference type="PANTHER" id="PTHR13234:SF8">
    <property type="entry name" value="GAMMA-INTERFERON-INDUCIBLE LYSOSOMAL THIOL REDUCTASE"/>
    <property type="match status" value="1"/>
</dbReference>
<name>N1PB79_CAPTE</name>
<keyword evidence="11" id="KW-1185">Reference proteome</keyword>
<accession>N1PB79</accession>
<feature type="signal peptide" evidence="7">
    <location>
        <begin position="1"/>
        <end position="23"/>
    </location>
</feature>
<comment type="subcellular location">
    <subcellularLocation>
        <location evidence="1">Secreted</location>
    </subcellularLocation>
</comment>
<evidence type="ECO:0000256" key="7">
    <source>
        <dbReference type="SAM" id="SignalP"/>
    </source>
</evidence>
<dbReference type="EMBL" id="AMQN01000050">
    <property type="status" value="NOT_ANNOTATED_CDS"/>
    <property type="molecule type" value="Genomic_DNA"/>
</dbReference>
<evidence type="ECO:0000256" key="1">
    <source>
        <dbReference type="ARBA" id="ARBA00004613"/>
    </source>
</evidence>
<dbReference type="PROSITE" id="PS51110">
    <property type="entry name" value="SAP_A"/>
    <property type="match status" value="1"/>
</dbReference>
<dbReference type="OrthoDB" id="958254at2759"/>
<feature type="domain" description="Saposin A-type" evidence="8">
    <location>
        <begin position="17"/>
        <end position="57"/>
    </location>
</feature>
<evidence type="ECO:0000259" key="8">
    <source>
        <dbReference type="PROSITE" id="PS51110"/>
    </source>
</evidence>
<dbReference type="HOGENOM" id="CLU_066886_0_0_1"/>
<dbReference type="GO" id="GO:0016671">
    <property type="term" value="F:oxidoreductase activity, acting on a sulfur group of donors, disulfide as acceptor"/>
    <property type="evidence" value="ECO:0007669"/>
    <property type="project" value="InterPro"/>
</dbReference>
<dbReference type="GO" id="GO:0005576">
    <property type="term" value="C:extracellular region"/>
    <property type="evidence" value="ECO:0007669"/>
    <property type="project" value="UniProtKB-SubCell"/>
</dbReference>
<evidence type="ECO:0000313" key="10">
    <source>
        <dbReference type="EnsemblMetazoa" id="CapteP180198"/>
    </source>
</evidence>
<dbReference type="InterPro" id="IPR004911">
    <property type="entry name" value="Interferon-induced_GILT"/>
</dbReference>
<reference evidence="9 11" key="2">
    <citation type="journal article" date="2013" name="Nature">
        <title>Insights into bilaterian evolution from three spiralian genomes.</title>
        <authorList>
            <person name="Simakov O."/>
            <person name="Marletaz F."/>
            <person name="Cho S.J."/>
            <person name="Edsinger-Gonzales E."/>
            <person name="Havlak P."/>
            <person name="Hellsten U."/>
            <person name="Kuo D.H."/>
            <person name="Larsson T."/>
            <person name="Lv J."/>
            <person name="Arendt D."/>
            <person name="Savage R."/>
            <person name="Osoegawa K."/>
            <person name="de Jong P."/>
            <person name="Grimwood J."/>
            <person name="Chapman J.A."/>
            <person name="Shapiro H."/>
            <person name="Aerts A."/>
            <person name="Otillar R.P."/>
            <person name="Terry A.Y."/>
            <person name="Boore J.L."/>
            <person name="Grigoriev I.V."/>
            <person name="Lindberg D.R."/>
            <person name="Seaver E.C."/>
            <person name="Weisblat D.A."/>
            <person name="Putnam N.H."/>
            <person name="Rokhsar D.S."/>
        </authorList>
    </citation>
    <scope>NUCLEOTIDE SEQUENCE</scope>
    <source>
        <strain evidence="9 11">I ESC-2004</strain>
    </source>
</reference>
<reference evidence="11" key="1">
    <citation type="submission" date="2012-12" db="EMBL/GenBank/DDBJ databases">
        <authorList>
            <person name="Hellsten U."/>
            <person name="Grimwood J."/>
            <person name="Chapman J.A."/>
            <person name="Shapiro H."/>
            <person name="Aerts A."/>
            <person name="Otillar R.P."/>
            <person name="Terry A.Y."/>
            <person name="Boore J.L."/>
            <person name="Simakov O."/>
            <person name="Marletaz F."/>
            <person name="Cho S.-J."/>
            <person name="Edsinger-Gonzales E."/>
            <person name="Havlak P."/>
            <person name="Kuo D.-H."/>
            <person name="Larsson T."/>
            <person name="Lv J."/>
            <person name="Arendt D."/>
            <person name="Savage R."/>
            <person name="Osoegawa K."/>
            <person name="de Jong P."/>
            <person name="Lindberg D.R."/>
            <person name="Seaver E.C."/>
            <person name="Weisblat D.A."/>
            <person name="Putnam N.H."/>
            <person name="Grigoriev I.V."/>
            <person name="Rokhsar D.S."/>
        </authorList>
    </citation>
    <scope>NUCLEOTIDE SEQUENCE</scope>
    <source>
        <strain evidence="11">I ESC-2004</strain>
    </source>
</reference>
<dbReference type="EMBL" id="KB291798">
    <property type="protein sequence ID" value="ELU18886.1"/>
    <property type="molecule type" value="Genomic_DNA"/>
</dbReference>